<evidence type="ECO:0000313" key="2">
    <source>
        <dbReference type="Proteomes" id="UP001215151"/>
    </source>
</evidence>
<dbReference type="Proteomes" id="UP001215151">
    <property type="component" value="Unassembled WGS sequence"/>
</dbReference>
<sequence length="278" mass="32776">MSIERHPDVYIEEVLASLPENLRQQFLDQPFDARLKQAKEIWEMVHGEDYQEPFYHWVKYPKFLRDRFVAEARPTVHSREELMEPIKPILELSMDVERQRVEACLKERPRADKAFGDDDKFADLPPLPATVRTVRQPYVFGWPITEEWLKTFSNIVGECIVNNHLSNGITQLLARAGCRLFYTCVVHPDAPEWAGESPPPEIPRFYILRICHTLFWDTFIEGRPSDAQYKWLEYVLPGKPGWFRYPLSFEEFDEVLKLAYRPYYICDPFPSCISDVKS</sequence>
<reference evidence="1" key="1">
    <citation type="submission" date="2022-11" db="EMBL/GenBank/DDBJ databases">
        <title>Genome Sequence of Cubamyces cubensis.</title>
        <authorList>
            <person name="Buettner E."/>
        </authorList>
    </citation>
    <scope>NUCLEOTIDE SEQUENCE</scope>
    <source>
        <strain evidence="1">MPL-01</strain>
    </source>
</reference>
<evidence type="ECO:0000313" key="1">
    <source>
        <dbReference type="EMBL" id="KAJ8475019.1"/>
    </source>
</evidence>
<protein>
    <submittedName>
        <fullName evidence="1">Uncharacterized protein</fullName>
    </submittedName>
</protein>
<dbReference type="EMBL" id="JAPEVG010000171">
    <property type="protein sequence ID" value="KAJ8475019.1"/>
    <property type="molecule type" value="Genomic_DNA"/>
</dbReference>
<comment type="caution">
    <text evidence="1">The sequence shown here is derived from an EMBL/GenBank/DDBJ whole genome shotgun (WGS) entry which is preliminary data.</text>
</comment>
<organism evidence="1 2">
    <name type="scientific">Trametes cubensis</name>
    <dbReference type="NCBI Taxonomy" id="1111947"/>
    <lineage>
        <taxon>Eukaryota</taxon>
        <taxon>Fungi</taxon>
        <taxon>Dikarya</taxon>
        <taxon>Basidiomycota</taxon>
        <taxon>Agaricomycotina</taxon>
        <taxon>Agaricomycetes</taxon>
        <taxon>Polyporales</taxon>
        <taxon>Polyporaceae</taxon>
        <taxon>Trametes</taxon>
    </lineage>
</organism>
<gene>
    <name evidence="1" type="ORF">ONZ51_g6831</name>
</gene>
<keyword evidence="2" id="KW-1185">Reference proteome</keyword>
<name>A0AAD7TTZ9_9APHY</name>
<dbReference type="AlphaFoldDB" id="A0AAD7TTZ9"/>
<proteinExistence type="predicted"/>
<accession>A0AAD7TTZ9</accession>